<keyword evidence="7 8" id="KW-0472">Membrane</keyword>
<feature type="transmembrane region" description="Helical" evidence="8">
    <location>
        <begin position="368"/>
        <end position="393"/>
    </location>
</feature>
<dbReference type="Proteomes" id="UP000036313">
    <property type="component" value="Unassembled WGS sequence"/>
</dbReference>
<dbReference type="InterPro" id="IPR002293">
    <property type="entry name" value="AA/rel_permease1"/>
</dbReference>
<dbReference type="GO" id="GO:0005886">
    <property type="term" value="C:plasma membrane"/>
    <property type="evidence" value="ECO:0007669"/>
    <property type="project" value="UniProtKB-SubCell"/>
</dbReference>
<comment type="subcellular location">
    <subcellularLocation>
        <location evidence="2">Cell membrane</location>
        <topology evidence="2">Multi-pass membrane protein</topology>
    </subcellularLocation>
</comment>
<feature type="transmembrane region" description="Helical" evidence="8">
    <location>
        <begin position="134"/>
        <end position="152"/>
    </location>
</feature>
<feature type="transmembrane region" description="Helical" evidence="8">
    <location>
        <begin position="21"/>
        <end position="41"/>
    </location>
</feature>
<dbReference type="EMBL" id="JYNU01000018">
    <property type="protein sequence ID" value="KMO74973.1"/>
    <property type="molecule type" value="Genomic_DNA"/>
</dbReference>
<feature type="transmembrane region" description="Helical" evidence="8">
    <location>
        <begin position="53"/>
        <end position="71"/>
    </location>
</feature>
<dbReference type="PANTHER" id="PTHR42770">
    <property type="entry name" value="AMINO ACID TRANSPORTER-RELATED"/>
    <property type="match status" value="1"/>
</dbReference>
<feature type="transmembrane region" description="Helical" evidence="8">
    <location>
        <begin position="435"/>
        <end position="454"/>
    </location>
</feature>
<evidence type="ECO:0000256" key="1">
    <source>
        <dbReference type="ARBA" id="ARBA00002249"/>
    </source>
</evidence>
<evidence type="ECO:0000256" key="2">
    <source>
        <dbReference type="ARBA" id="ARBA00004651"/>
    </source>
</evidence>
<feature type="transmembrane region" description="Helical" evidence="8">
    <location>
        <begin position="405"/>
        <end position="423"/>
    </location>
</feature>
<comment type="caution">
    <text evidence="9">The sequence shown here is derived from an EMBL/GenBank/DDBJ whole genome shotgun (WGS) entry which is preliminary data.</text>
</comment>
<name>A0A0J6VZS3_9MYCO</name>
<dbReference type="PIRSF" id="PIRSF006060">
    <property type="entry name" value="AA_transporter"/>
    <property type="match status" value="1"/>
</dbReference>
<evidence type="ECO:0000256" key="6">
    <source>
        <dbReference type="ARBA" id="ARBA00022989"/>
    </source>
</evidence>
<dbReference type="GO" id="GO:0022857">
    <property type="term" value="F:transmembrane transporter activity"/>
    <property type="evidence" value="ECO:0007669"/>
    <property type="project" value="InterPro"/>
</dbReference>
<feature type="transmembrane region" description="Helical" evidence="8">
    <location>
        <begin position="205"/>
        <end position="224"/>
    </location>
</feature>
<evidence type="ECO:0000313" key="10">
    <source>
        <dbReference type="Proteomes" id="UP000036313"/>
    </source>
</evidence>
<dbReference type="PANTHER" id="PTHR42770:SF11">
    <property type="entry name" value="INNER MEMBRANE TRANSPORT PROTEIN YBAT"/>
    <property type="match status" value="1"/>
</dbReference>
<evidence type="ECO:0000256" key="5">
    <source>
        <dbReference type="ARBA" id="ARBA00022692"/>
    </source>
</evidence>
<dbReference type="Gene3D" id="1.20.1740.10">
    <property type="entry name" value="Amino acid/polyamine transporter I"/>
    <property type="match status" value="1"/>
</dbReference>
<dbReference type="AlphaFoldDB" id="A0A0J6VZS3"/>
<feature type="transmembrane region" description="Helical" evidence="8">
    <location>
        <begin position="244"/>
        <end position="269"/>
    </location>
</feature>
<organism evidence="9 10">
    <name type="scientific">Mycolicibacterium obuense</name>
    <dbReference type="NCBI Taxonomy" id="1807"/>
    <lineage>
        <taxon>Bacteria</taxon>
        <taxon>Bacillati</taxon>
        <taxon>Actinomycetota</taxon>
        <taxon>Actinomycetes</taxon>
        <taxon>Mycobacteriales</taxon>
        <taxon>Mycobacteriaceae</taxon>
        <taxon>Mycolicibacterium</taxon>
    </lineage>
</organism>
<comment type="function">
    <text evidence="1">Probable amino-acid or metabolite transport protein.</text>
</comment>
<evidence type="ECO:0000256" key="7">
    <source>
        <dbReference type="ARBA" id="ARBA00023136"/>
    </source>
</evidence>
<accession>A0A0J6VZS3</accession>
<evidence type="ECO:0000256" key="8">
    <source>
        <dbReference type="SAM" id="Phobius"/>
    </source>
</evidence>
<evidence type="ECO:0000256" key="4">
    <source>
        <dbReference type="ARBA" id="ARBA00022475"/>
    </source>
</evidence>
<evidence type="ECO:0000313" key="9">
    <source>
        <dbReference type="EMBL" id="KMO74973.1"/>
    </source>
</evidence>
<dbReference type="InterPro" id="IPR050367">
    <property type="entry name" value="APC_superfamily"/>
</dbReference>
<feature type="transmembrane region" description="Helical" evidence="8">
    <location>
        <begin position="298"/>
        <end position="320"/>
    </location>
</feature>
<keyword evidence="5 8" id="KW-0812">Transmembrane</keyword>
<comment type="similarity">
    <text evidence="3">Belongs to the amino acid-polyamine-organocation (APC) superfamily.</text>
</comment>
<feature type="transmembrane region" description="Helical" evidence="8">
    <location>
        <begin position="91"/>
        <end position="114"/>
    </location>
</feature>
<gene>
    <name evidence="9" type="primary">yhdG_7</name>
    <name evidence="9" type="ORF">MOBUDSM44075_03270</name>
</gene>
<reference evidence="9 10" key="1">
    <citation type="journal article" date="2015" name="Genome Biol. Evol.">
        <title>Characterization of Three Mycobacterium spp. with Potential Use in Bioremediation by Genome Sequencing and Comparative Genomics.</title>
        <authorList>
            <person name="Das S."/>
            <person name="Pettersson B.M."/>
            <person name="Behra P.R."/>
            <person name="Ramesh M."/>
            <person name="Dasgupta S."/>
            <person name="Bhattacharya A."/>
            <person name="Kirsebom L.A."/>
        </authorList>
    </citation>
    <scope>NUCLEOTIDE SEQUENCE [LARGE SCALE GENOMIC DNA]</scope>
    <source>
        <strain evidence="9 10">DSM 44075</strain>
    </source>
</reference>
<dbReference type="RefSeq" id="WP_048423884.1">
    <property type="nucleotide sequence ID" value="NZ_JYNU01000018.1"/>
</dbReference>
<protein>
    <submittedName>
        <fullName evidence="9">Putative amino acid permease YhdG</fullName>
    </submittedName>
</protein>
<proteinExistence type="inferred from homology"/>
<keyword evidence="4" id="KW-1003">Cell membrane</keyword>
<evidence type="ECO:0000256" key="3">
    <source>
        <dbReference type="ARBA" id="ARBA00009523"/>
    </source>
</evidence>
<sequence length="477" mass="50061">MAESATGQETQQPELKRVMGPGLLLLFVVGDILGTGVYALVGDVAAEVGGAAWLPFLVAFGVATITAFSYLELVTKYPQAAGAALYAHKAFGIHFVTFLVAFVVMCSGITSASTASRAFAANFFTGIDVDASKLGVALLALGFMAALAAINFRGVGESVKLNVVLTIVEITGLVIVILVGLWAFTSSADVDFSRIVAFETAEDKNTFLAVTAATSLAFFAMVGFEDSVNMAEETKDPVKTFPKILLSGLSIAGVVYILVSIVAVALVPIGELEASDTPLVEVVKAGAPGLPIDSILPFMTMFAVSNTALINMLMASRLIYGMARQHVLPPVLGTVHPTRRSPWVAIVFTTLIAFGLILYVSAFASSNAISVLGGTTSLLLLAVFAVVNVAVLVLRRDVRETGGHFRTPTILPVIGFLVSLYLVTPLSGRPAQQYIVAGVLVALGVVLFFVTQLINRQLGIRDAHISDPTHLGAGPDD</sequence>
<feature type="transmembrane region" description="Helical" evidence="8">
    <location>
        <begin position="164"/>
        <end position="185"/>
    </location>
</feature>
<dbReference type="PATRIC" id="fig|1807.14.peg.3291"/>
<keyword evidence="6 8" id="KW-1133">Transmembrane helix</keyword>
<dbReference type="Pfam" id="PF13520">
    <property type="entry name" value="AA_permease_2"/>
    <property type="match status" value="1"/>
</dbReference>
<feature type="transmembrane region" description="Helical" evidence="8">
    <location>
        <begin position="341"/>
        <end position="362"/>
    </location>
</feature>